<name>A0A2W5FTP3_9BURK</name>
<accession>A0A2W5FTP3</accession>
<evidence type="ECO:0000256" key="1">
    <source>
        <dbReference type="SAM" id="Phobius"/>
    </source>
</evidence>
<feature type="transmembrane region" description="Helical" evidence="1">
    <location>
        <begin position="135"/>
        <end position="153"/>
    </location>
</feature>
<keyword evidence="1" id="KW-0812">Transmembrane</keyword>
<protein>
    <recommendedName>
        <fullName evidence="4">DUF2975 domain-containing protein</fullName>
    </recommendedName>
</protein>
<feature type="transmembrane region" description="Helical" evidence="1">
    <location>
        <begin position="39"/>
        <end position="61"/>
    </location>
</feature>
<dbReference type="Pfam" id="PF11188">
    <property type="entry name" value="DUF2975"/>
    <property type="match status" value="1"/>
</dbReference>
<sequence>MPQHNKQLLFYSKFFLFCVNHMPNSFAPDSLRRIRRLALAVRLLCLVGIVIIGTLPFVFWAQPDWIARVAAREWELEFMQLHMGNRLMGLAASLLPTALILYALAQVWSLFGCFAAGELLARRPARHLRRLGQSLCALAFVQPLSHTLMVLALTLGNPVGQRKLQFGLSSDHYLTLVFGLVLLALALVLGEAARVADENAEFV</sequence>
<dbReference type="InterPro" id="IPR021354">
    <property type="entry name" value="DUF2975"/>
</dbReference>
<organism evidence="2 3">
    <name type="scientific">Roseateles depolymerans</name>
    <dbReference type="NCBI Taxonomy" id="76731"/>
    <lineage>
        <taxon>Bacteria</taxon>
        <taxon>Pseudomonadati</taxon>
        <taxon>Pseudomonadota</taxon>
        <taxon>Betaproteobacteria</taxon>
        <taxon>Burkholderiales</taxon>
        <taxon>Sphaerotilaceae</taxon>
        <taxon>Roseateles</taxon>
    </lineage>
</organism>
<feature type="transmembrane region" description="Helical" evidence="1">
    <location>
        <begin position="173"/>
        <end position="190"/>
    </location>
</feature>
<feature type="transmembrane region" description="Helical" evidence="1">
    <location>
        <begin position="87"/>
        <end position="114"/>
    </location>
</feature>
<dbReference type="EMBL" id="QFOD01000004">
    <property type="protein sequence ID" value="PZP34412.1"/>
    <property type="molecule type" value="Genomic_DNA"/>
</dbReference>
<reference evidence="2 3" key="1">
    <citation type="submission" date="2017-08" db="EMBL/GenBank/DDBJ databases">
        <title>Infants hospitalized years apart are colonized by the same room-sourced microbial strains.</title>
        <authorList>
            <person name="Brooks B."/>
            <person name="Olm M.R."/>
            <person name="Firek B.A."/>
            <person name="Baker R."/>
            <person name="Thomas B.C."/>
            <person name="Morowitz M.J."/>
            <person name="Banfield J.F."/>
        </authorList>
    </citation>
    <scope>NUCLEOTIDE SEQUENCE [LARGE SCALE GENOMIC DNA]</scope>
    <source>
        <strain evidence="2">S2_012_000_R2_81</strain>
    </source>
</reference>
<keyword evidence="1" id="KW-0472">Membrane</keyword>
<evidence type="ECO:0008006" key="4">
    <source>
        <dbReference type="Google" id="ProtNLM"/>
    </source>
</evidence>
<evidence type="ECO:0000313" key="2">
    <source>
        <dbReference type="EMBL" id="PZP34412.1"/>
    </source>
</evidence>
<gene>
    <name evidence="2" type="ORF">DI603_05500</name>
</gene>
<dbReference type="Proteomes" id="UP000249633">
    <property type="component" value="Unassembled WGS sequence"/>
</dbReference>
<proteinExistence type="predicted"/>
<dbReference type="AlphaFoldDB" id="A0A2W5FTP3"/>
<keyword evidence="1" id="KW-1133">Transmembrane helix</keyword>
<evidence type="ECO:0000313" key="3">
    <source>
        <dbReference type="Proteomes" id="UP000249633"/>
    </source>
</evidence>
<comment type="caution">
    <text evidence="2">The sequence shown here is derived from an EMBL/GenBank/DDBJ whole genome shotgun (WGS) entry which is preliminary data.</text>
</comment>